<dbReference type="InterPro" id="IPR050984">
    <property type="entry name" value="Gfo/Idh/MocA_domain"/>
</dbReference>
<dbReference type="GO" id="GO:0033712">
    <property type="term" value="F:1,5-anhydro-D-fructose reductase (1,5-anhydro-D-mannitol-forming) activity"/>
    <property type="evidence" value="ECO:0007669"/>
    <property type="project" value="UniProtKB-EC"/>
</dbReference>
<reference evidence="5 6" key="1">
    <citation type="submission" date="2015-09" db="EMBL/GenBank/DDBJ databases">
        <authorList>
            <consortium name="Pathogen Informatics"/>
        </authorList>
    </citation>
    <scope>NUCLEOTIDE SEQUENCE [LARGE SCALE GENOMIC DNA]</scope>
    <source>
        <strain evidence="5 6">2789STDY5834928</strain>
    </source>
</reference>
<accession>A0A174ZTV5</accession>
<evidence type="ECO:0000259" key="4">
    <source>
        <dbReference type="Pfam" id="PF22725"/>
    </source>
</evidence>
<dbReference type="Pfam" id="PF22725">
    <property type="entry name" value="GFO_IDH_MocA_C3"/>
    <property type="match status" value="1"/>
</dbReference>
<evidence type="ECO:0000256" key="1">
    <source>
        <dbReference type="ARBA" id="ARBA00010928"/>
    </source>
</evidence>
<gene>
    <name evidence="5" type="primary">afr_2</name>
    <name evidence="5" type="ORF">ERS852540_01480</name>
</gene>
<dbReference type="Gene3D" id="3.30.360.10">
    <property type="entry name" value="Dihydrodipicolinate Reductase, domain 2"/>
    <property type="match status" value="1"/>
</dbReference>
<dbReference type="AlphaFoldDB" id="A0A174ZTV5"/>
<dbReference type="EMBL" id="CZBY01000011">
    <property type="protein sequence ID" value="CUQ87351.1"/>
    <property type="molecule type" value="Genomic_DNA"/>
</dbReference>
<protein>
    <submittedName>
        <fullName evidence="5">1,5-anhydro-D-fructose reductase</fullName>
        <ecNumber evidence="5">1.1.1.292</ecNumber>
    </submittedName>
</protein>
<keyword evidence="2 5" id="KW-0560">Oxidoreductase</keyword>
<proteinExistence type="inferred from homology"/>
<dbReference type="InterPro" id="IPR000683">
    <property type="entry name" value="Gfo/Idh/MocA-like_OxRdtase_N"/>
</dbReference>
<feature type="domain" description="Gfo/Idh/MocA-like oxidoreductase N-terminal" evidence="3">
    <location>
        <begin position="5"/>
        <end position="120"/>
    </location>
</feature>
<dbReference type="GO" id="GO:0000166">
    <property type="term" value="F:nucleotide binding"/>
    <property type="evidence" value="ECO:0007669"/>
    <property type="project" value="InterPro"/>
</dbReference>
<feature type="domain" description="GFO/IDH/MocA-like oxidoreductase" evidence="4">
    <location>
        <begin position="131"/>
        <end position="251"/>
    </location>
</feature>
<organism evidence="5 6">
    <name type="scientific">[Eubacterium] siraeum</name>
    <dbReference type="NCBI Taxonomy" id="39492"/>
    <lineage>
        <taxon>Bacteria</taxon>
        <taxon>Bacillati</taxon>
        <taxon>Bacillota</taxon>
        <taxon>Clostridia</taxon>
        <taxon>Eubacteriales</taxon>
        <taxon>Oscillospiraceae</taxon>
        <taxon>Oscillospiraceae incertae sedis</taxon>
    </lineage>
</organism>
<evidence type="ECO:0000259" key="3">
    <source>
        <dbReference type="Pfam" id="PF01408"/>
    </source>
</evidence>
<dbReference type="Gene3D" id="3.40.50.720">
    <property type="entry name" value="NAD(P)-binding Rossmann-like Domain"/>
    <property type="match status" value="1"/>
</dbReference>
<dbReference type="InterPro" id="IPR036291">
    <property type="entry name" value="NAD(P)-bd_dom_sf"/>
</dbReference>
<dbReference type="SUPFAM" id="SSF51735">
    <property type="entry name" value="NAD(P)-binding Rossmann-fold domains"/>
    <property type="match status" value="1"/>
</dbReference>
<sequence>MNKTNWGIIATGSIAAKLAEAINSNENSVLYAVASRSENKAKDFAEKFGAIKHYGSYEQLAADENVDVVYIATPMAQHYENAKMCIEKGKNVLCEKTITLNCKQLDELIALAQKHNVFFMEAMWMKFIPAFRQAKEWVASGRIGDIKLIRADLSSFCPYNPDNPYDRFYTNSLGGGSLLDLGVYPLTFACDFLGYKPKEIITSAYIGKSNVDYDASLLLRYDNGSFADSHIGFDFLKDNSACIIGDKGRIVFGNWFFCTCSVKLYDELGNLVSEPAITHDCNGYEYEVREVERCLDENKKQSDINPLWQTRAVLEIMDNCRKQWNLKFDGE</sequence>
<comment type="similarity">
    <text evidence="1">Belongs to the Gfo/Idh/MocA family.</text>
</comment>
<dbReference type="Pfam" id="PF01408">
    <property type="entry name" value="GFO_IDH_MocA"/>
    <property type="match status" value="1"/>
</dbReference>
<dbReference type="OrthoDB" id="9783105at2"/>
<evidence type="ECO:0000313" key="6">
    <source>
        <dbReference type="Proteomes" id="UP000095662"/>
    </source>
</evidence>
<evidence type="ECO:0000313" key="5">
    <source>
        <dbReference type="EMBL" id="CUQ87351.1"/>
    </source>
</evidence>
<name>A0A174ZTV5_9FIRM</name>
<dbReference type="STRING" id="39492.ERS852540_01480"/>
<dbReference type="EC" id="1.1.1.292" evidence="5"/>
<dbReference type="InterPro" id="IPR055170">
    <property type="entry name" value="GFO_IDH_MocA-like_dom"/>
</dbReference>
<evidence type="ECO:0000256" key="2">
    <source>
        <dbReference type="ARBA" id="ARBA00023002"/>
    </source>
</evidence>
<dbReference type="PANTHER" id="PTHR22604">
    <property type="entry name" value="OXIDOREDUCTASES"/>
    <property type="match status" value="1"/>
</dbReference>
<dbReference type="PANTHER" id="PTHR22604:SF105">
    <property type="entry name" value="TRANS-1,2-DIHYDROBENZENE-1,2-DIOL DEHYDROGENASE"/>
    <property type="match status" value="1"/>
</dbReference>
<dbReference type="Proteomes" id="UP000095662">
    <property type="component" value="Unassembled WGS sequence"/>
</dbReference>
<dbReference type="SUPFAM" id="SSF55347">
    <property type="entry name" value="Glyceraldehyde-3-phosphate dehydrogenase-like, C-terminal domain"/>
    <property type="match status" value="1"/>
</dbReference>